<dbReference type="AlphaFoldDB" id="A0A0B1TPQ1"/>
<keyword evidence="2" id="KW-0472">Membrane</keyword>
<protein>
    <recommendedName>
        <fullName evidence="5">ET module</fullName>
    </recommendedName>
</protein>
<evidence type="ECO:0008006" key="5">
    <source>
        <dbReference type="Google" id="ProtNLM"/>
    </source>
</evidence>
<dbReference type="PANTHER" id="PTHR34721">
    <property type="entry name" value="PROTEIN CBG09734"/>
    <property type="match status" value="1"/>
</dbReference>
<evidence type="ECO:0000256" key="1">
    <source>
        <dbReference type="SAM" id="MobiDB-lite"/>
    </source>
</evidence>
<dbReference type="Proteomes" id="UP000053660">
    <property type="component" value="Unassembled WGS sequence"/>
</dbReference>
<feature type="region of interest" description="Disordered" evidence="1">
    <location>
        <begin position="119"/>
        <end position="161"/>
    </location>
</feature>
<evidence type="ECO:0000256" key="2">
    <source>
        <dbReference type="SAM" id="Phobius"/>
    </source>
</evidence>
<keyword evidence="4" id="KW-1185">Reference proteome</keyword>
<dbReference type="PANTHER" id="PTHR34721:SF10">
    <property type="entry name" value="ACTIVIN TYPES I AND II RECEPTOR DOMAIN-CONTAINING PROTEIN-RELATED"/>
    <property type="match status" value="1"/>
</dbReference>
<reference evidence="3 4" key="1">
    <citation type="submission" date="2014-03" db="EMBL/GenBank/DDBJ databases">
        <title>Draft genome of the hookworm Oesophagostomum dentatum.</title>
        <authorList>
            <person name="Mitreva M."/>
        </authorList>
    </citation>
    <scope>NUCLEOTIDE SEQUENCE [LARGE SCALE GENOMIC DNA]</scope>
    <source>
        <strain evidence="3 4">OD-Hann</strain>
    </source>
</reference>
<keyword evidence="2" id="KW-0812">Transmembrane</keyword>
<dbReference type="EMBL" id="KN549463">
    <property type="protein sequence ID" value="KHJ97380.1"/>
    <property type="molecule type" value="Genomic_DNA"/>
</dbReference>
<evidence type="ECO:0000313" key="3">
    <source>
        <dbReference type="EMBL" id="KHJ97380.1"/>
    </source>
</evidence>
<organism evidence="3 4">
    <name type="scientific">Oesophagostomum dentatum</name>
    <name type="common">Nodular worm</name>
    <dbReference type="NCBI Taxonomy" id="61180"/>
    <lineage>
        <taxon>Eukaryota</taxon>
        <taxon>Metazoa</taxon>
        <taxon>Ecdysozoa</taxon>
        <taxon>Nematoda</taxon>
        <taxon>Chromadorea</taxon>
        <taxon>Rhabditida</taxon>
        <taxon>Rhabditina</taxon>
        <taxon>Rhabditomorpha</taxon>
        <taxon>Strongyloidea</taxon>
        <taxon>Strongylidae</taxon>
        <taxon>Oesophagostomum</taxon>
    </lineage>
</organism>
<gene>
    <name evidence="3" type="ORF">OESDEN_02643</name>
</gene>
<feature type="compositionally biased region" description="Polar residues" evidence="1">
    <location>
        <begin position="142"/>
        <end position="155"/>
    </location>
</feature>
<accession>A0A0B1TPQ1</accession>
<evidence type="ECO:0000313" key="4">
    <source>
        <dbReference type="Proteomes" id="UP000053660"/>
    </source>
</evidence>
<keyword evidence="2" id="KW-1133">Transmembrane helix</keyword>
<feature type="transmembrane region" description="Helical" evidence="2">
    <location>
        <begin position="12"/>
        <end position="31"/>
    </location>
</feature>
<name>A0A0B1TPQ1_OESDE</name>
<dbReference type="SUPFAM" id="SSF57302">
    <property type="entry name" value="Snake toxin-like"/>
    <property type="match status" value="1"/>
</dbReference>
<feature type="compositionally biased region" description="Basic and acidic residues" evidence="1">
    <location>
        <begin position="129"/>
        <end position="141"/>
    </location>
</feature>
<dbReference type="OrthoDB" id="5783328at2759"/>
<dbReference type="InterPro" id="IPR045860">
    <property type="entry name" value="Snake_toxin-like_sf"/>
</dbReference>
<proteinExistence type="predicted"/>
<sequence>MTGKTQFQVPLRMMIIFIGLYSYSFALKCYVGSKGSTQNGKAVHSFVPNECDEQMTHCFESYSDDMTEITASCQSPNTEQRLLDVCKEGCRNHTSLNITICCCDSDLCNLPPEVKKNITDGDINGSENVDGKENPATKESEGSGTDVTTNVTNPDESPAALGDVLDHSKLLRIPHAH</sequence>